<organism evidence="2 3">
    <name type="scientific">Heligmosomoides polygyrus</name>
    <name type="common">Parasitic roundworm</name>
    <dbReference type="NCBI Taxonomy" id="6339"/>
    <lineage>
        <taxon>Eukaryota</taxon>
        <taxon>Metazoa</taxon>
        <taxon>Ecdysozoa</taxon>
        <taxon>Nematoda</taxon>
        <taxon>Chromadorea</taxon>
        <taxon>Rhabditida</taxon>
        <taxon>Rhabditina</taxon>
        <taxon>Rhabditomorpha</taxon>
        <taxon>Strongyloidea</taxon>
        <taxon>Heligmosomidae</taxon>
        <taxon>Heligmosomoides</taxon>
    </lineage>
</organism>
<dbReference type="EMBL" id="UZAH01035044">
    <property type="protein sequence ID" value="VDP38735.1"/>
    <property type="molecule type" value="Genomic_DNA"/>
</dbReference>
<accession>A0A3P8E3B7</accession>
<dbReference type="AlphaFoldDB" id="A0A183GL54"/>
<sequence length="130" mass="14452">MAEEEDIGTISVSNIVRGKLGLRPYRQQTAHFLSSQMKNVRMKRCRRPLTDFTDGTHRSIAFDDEKCFTVEPIVNPQSNWILAADKKQVISRGKVVEKTAHSSSVMDCGAITSDGKTPLVFVDAGVKINK</sequence>
<dbReference type="PANTHER" id="PTHR46068">
    <property type="entry name" value="PROTEIN CBG27172"/>
    <property type="match status" value="1"/>
</dbReference>
<name>A0A183GL54_HELPZ</name>
<evidence type="ECO:0000313" key="3">
    <source>
        <dbReference type="WBParaSite" id="HPBE_0002342401-mRNA-1"/>
    </source>
</evidence>
<protein>
    <submittedName>
        <fullName evidence="3">tRNA-binding domain-containing protein</fullName>
    </submittedName>
</protein>
<keyword evidence="2" id="KW-1185">Reference proteome</keyword>
<reference evidence="1 2" key="1">
    <citation type="submission" date="2018-11" db="EMBL/GenBank/DDBJ databases">
        <authorList>
            <consortium name="Pathogen Informatics"/>
        </authorList>
    </citation>
    <scope>NUCLEOTIDE SEQUENCE [LARGE SCALE GENOMIC DNA]</scope>
</reference>
<dbReference type="InterPro" id="IPR036397">
    <property type="entry name" value="RNaseH_sf"/>
</dbReference>
<dbReference type="Gene3D" id="3.30.420.10">
    <property type="entry name" value="Ribonuclease H-like superfamily/Ribonuclease H"/>
    <property type="match status" value="1"/>
</dbReference>
<dbReference type="GO" id="GO:0003676">
    <property type="term" value="F:nucleic acid binding"/>
    <property type="evidence" value="ECO:0007669"/>
    <property type="project" value="InterPro"/>
</dbReference>
<accession>A0A183GL54</accession>
<dbReference type="PANTHER" id="PTHR46068:SF1">
    <property type="entry name" value="TRANSPOSASE IS30-LIKE HTH DOMAIN-CONTAINING PROTEIN"/>
    <property type="match status" value="1"/>
</dbReference>
<dbReference type="OrthoDB" id="5869931at2759"/>
<gene>
    <name evidence="1" type="ORF">HPBE_LOCUS23423</name>
</gene>
<dbReference type="Proteomes" id="UP000050761">
    <property type="component" value="Unassembled WGS sequence"/>
</dbReference>
<evidence type="ECO:0000313" key="2">
    <source>
        <dbReference type="Proteomes" id="UP000050761"/>
    </source>
</evidence>
<reference evidence="3" key="2">
    <citation type="submission" date="2019-09" db="UniProtKB">
        <authorList>
            <consortium name="WormBaseParasite"/>
        </authorList>
    </citation>
    <scope>IDENTIFICATION</scope>
</reference>
<evidence type="ECO:0000313" key="1">
    <source>
        <dbReference type="EMBL" id="VDP38735.1"/>
    </source>
</evidence>
<proteinExistence type="predicted"/>
<dbReference type="WBParaSite" id="HPBE_0002342401-mRNA-1">
    <property type="protein sequence ID" value="HPBE_0002342401-mRNA-1"/>
    <property type="gene ID" value="HPBE_0002342401"/>
</dbReference>